<proteinExistence type="predicted"/>
<sequence>MIPNHNNSKMWTLEAISLVSRALTLLEGGGLSVLSFGERPQTLLNHTEQFDRAKLVNPLDFSQDKTKIAELSDFIQIITADECFTILFYYCLSG</sequence>
<accession>A0A1B0C1I5</accession>
<dbReference type="EMBL" id="JXJN01024054">
    <property type="status" value="NOT_ANNOTATED_CDS"/>
    <property type="molecule type" value="Genomic_DNA"/>
</dbReference>
<evidence type="ECO:0008006" key="3">
    <source>
        <dbReference type="Google" id="ProtNLM"/>
    </source>
</evidence>
<evidence type="ECO:0000313" key="2">
    <source>
        <dbReference type="Proteomes" id="UP000092460"/>
    </source>
</evidence>
<dbReference type="EnsemblMetazoa" id="GPPI046600-RA">
    <property type="protein sequence ID" value="GPPI046600-PA"/>
    <property type="gene ID" value="GPPI046600"/>
</dbReference>
<evidence type="ECO:0000313" key="1">
    <source>
        <dbReference type="EnsemblMetazoa" id="GPPI046600-PA"/>
    </source>
</evidence>
<dbReference type="Proteomes" id="UP000092460">
    <property type="component" value="Unassembled WGS sequence"/>
</dbReference>
<dbReference type="AlphaFoldDB" id="A0A1B0C1I5"/>
<keyword evidence="2" id="KW-1185">Reference proteome</keyword>
<name>A0A1B0C1I5_9MUSC</name>
<protein>
    <recommendedName>
        <fullName evidence="3">VWFA domain-containing protein</fullName>
    </recommendedName>
</protein>
<dbReference type="VEuPathDB" id="VectorBase:GPPI046600"/>
<reference evidence="2" key="1">
    <citation type="submission" date="2015-01" db="EMBL/GenBank/DDBJ databases">
        <authorList>
            <person name="Aksoy S."/>
            <person name="Warren W."/>
            <person name="Wilson R.K."/>
        </authorList>
    </citation>
    <scope>NUCLEOTIDE SEQUENCE [LARGE SCALE GENOMIC DNA]</scope>
    <source>
        <strain evidence="2">IAEA</strain>
    </source>
</reference>
<dbReference type="STRING" id="67801.A0A1B0C1I5"/>
<reference evidence="1" key="2">
    <citation type="submission" date="2020-05" db="UniProtKB">
        <authorList>
            <consortium name="EnsemblMetazoa"/>
        </authorList>
    </citation>
    <scope>IDENTIFICATION</scope>
    <source>
        <strain evidence="1">IAEA</strain>
    </source>
</reference>
<organism evidence="1 2">
    <name type="scientific">Glossina palpalis gambiensis</name>
    <dbReference type="NCBI Taxonomy" id="67801"/>
    <lineage>
        <taxon>Eukaryota</taxon>
        <taxon>Metazoa</taxon>
        <taxon>Ecdysozoa</taxon>
        <taxon>Arthropoda</taxon>
        <taxon>Hexapoda</taxon>
        <taxon>Insecta</taxon>
        <taxon>Pterygota</taxon>
        <taxon>Neoptera</taxon>
        <taxon>Endopterygota</taxon>
        <taxon>Diptera</taxon>
        <taxon>Brachycera</taxon>
        <taxon>Muscomorpha</taxon>
        <taxon>Hippoboscoidea</taxon>
        <taxon>Glossinidae</taxon>
        <taxon>Glossina</taxon>
    </lineage>
</organism>